<proteinExistence type="predicted"/>
<keyword evidence="3" id="KW-0443">Lipid metabolism</keyword>
<evidence type="ECO:0008006" key="7">
    <source>
        <dbReference type="Google" id="ProtNLM"/>
    </source>
</evidence>
<evidence type="ECO:0000256" key="1">
    <source>
        <dbReference type="ARBA" id="ARBA00022801"/>
    </source>
</evidence>
<feature type="region of interest" description="Disordered" evidence="4">
    <location>
        <begin position="344"/>
        <end position="376"/>
    </location>
</feature>
<accession>A0A6L5XMC3</accession>
<dbReference type="AlphaFoldDB" id="A0A6L5XMC3"/>
<protein>
    <recommendedName>
        <fullName evidence="7">Dienelactone hydrolase</fullName>
    </recommendedName>
</protein>
<keyword evidence="2" id="KW-0442">Lipid degradation</keyword>
<organism evidence="5 6">
    <name type="scientific">Desulfovibrio porci</name>
    <dbReference type="NCBI Taxonomy" id="2605782"/>
    <lineage>
        <taxon>Bacteria</taxon>
        <taxon>Pseudomonadati</taxon>
        <taxon>Thermodesulfobacteriota</taxon>
        <taxon>Desulfovibrionia</taxon>
        <taxon>Desulfovibrionales</taxon>
        <taxon>Desulfovibrionaceae</taxon>
        <taxon>Desulfovibrio</taxon>
    </lineage>
</organism>
<comment type="caution">
    <text evidence="5">The sequence shown here is derived from an EMBL/GenBank/DDBJ whole genome shotgun (WGS) entry which is preliminary data.</text>
</comment>
<keyword evidence="6" id="KW-1185">Reference proteome</keyword>
<dbReference type="InterPro" id="IPR029058">
    <property type="entry name" value="AB_hydrolase_fold"/>
</dbReference>
<dbReference type="Pfam" id="PF03403">
    <property type="entry name" value="PAF-AH_p_II"/>
    <property type="match status" value="1"/>
</dbReference>
<dbReference type="Proteomes" id="UP000477488">
    <property type="component" value="Unassembled WGS sequence"/>
</dbReference>
<dbReference type="RefSeq" id="WP_154511666.1">
    <property type="nucleotide sequence ID" value="NZ_DBFWWU010000199.1"/>
</dbReference>
<dbReference type="Gene3D" id="3.40.50.1820">
    <property type="entry name" value="alpha/beta hydrolase"/>
    <property type="match status" value="1"/>
</dbReference>
<evidence type="ECO:0000313" key="5">
    <source>
        <dbReference type="EMBL" id="MSS28357.1"/>
    </source>
</evidence>
<feature type="compositionally biased region" description="Pro residues" evidence="4">
    <location>
        <begin position="346"/>
        <end position="369"/>
    </location>
</feature>
<dbReference type="PIRSF" id="PIRSF031982">
    <property type="entry name" value="UCP031982_abhydr"/>
    <property type="match status" value="1"/>
</dbReference>
<dbReference type="InterPro" id="IPR016986">
    <property type="entry name" value="UCP031982_abhydr"/>
</dbReference>
<dbReference type="PANTHER" id="PTHR10272">
    <property type="entry name" value="PLATELET-ACTIVATING FACTOR ACETYLHYDROLASE"/>
    <property type="match status" value="1"/>
</dbReference>
<evidence type="ECO:0000313" key="6">
    <source>
        <dbReference type="Proteomes" id="UP000477488"/>
    </source>
</evidence>
<evidence type="ECO:0000256" key="2">
    <source>
        <dbReference type="ARBA" id="ARBA00022963"/>
    </source>
</evidence>
<evidence type="ECO:0000256" key="3">
    <source>
        <dbReference type="ARBA" id="ARBA00023098"/>
    </source>
</evidence>
<dbReference type="GO" id="GO:0003847">
    <property type="term" value="F:1-alkyl-2-acetylglycerophosphocholine esterase activity"/>
    <property type="evidence" value="ECO:0007669"/>
    <property type="project" value="TreeGrafter"/>
</dbReference>
<evidence type="ECO:0000256" key="4">
    <source>
        <dbReference type="SAM" id="MobiDB-lite"/>
    </source>
</evidence>
<name>A0A6L5XMC3_9BACT</name>
<dbReference type="GO" id="GO:0016042">
    <property type="term" value="P:lipid catabolic process"/>
    <property type="evidence" value="ECO:0007669"/>
    <property type="project" value="UniProtKB-KW"/>
</dbReference>
<dbReference type="PANTHER" id="PTHR10272:SF0">
    <property type="entry name" value="PLATELET-ACTIVATING FACTOR ACETYLHYDROLASE"/>
    <property type="match status" value="1"/>
</dbReference>
<sequence length="376" mass="41375">MPIRRLVFILLLLFQVFVPARVAVAADSYQVGFRTLGQWSADTNLRLDVNIWYPSIRPPRELNYAPWTITAARNGKAVEGRFPLLLLSHASPGTRFSYHDTAARLASYGFVVAAPTHAQDCMDDMSLLFTWRQLENRTKELSGAIDLLLNDPELAASIDKNRIGLLGFGAGGTAALLLGGALPDCISWPDYCAKAGRQDIYCNRWARDRVDAVCRSLPLTKSLADPRIKAVAAVAPGFGMLFSPASFRYFHPPLLLIAAERDAMNRPGLHADAIARLMNGKARYMSLPDADTGALMSPCPESLAAELPELCRSVSPEERNVIHQRMDDALNDFFLHFLGSGKNLPTIPPPPDLTPSPQPQAQPTAPAPRPRQRRTR</sequence>
<gene>
    <name evidence="5" type="ORF">FYJ44_09985</name>
</gene>
<dbReference type="EMBL" id="VUMH01000009">
    <property type="protein sequence ID" value="MSS28357.1"/>
    <property type="molecule type" value="Genomic_DNA"/>
</dbReference>
<reference evidence="5 6" key="1">
    <citation type="submission" date="2019-09" db="EMBL/GenBank/DDBJ databases">
        <title>In-depth cultivation of the pig gut microbiome towards novel bacterial diversity and tailored functional studies.</title>
        <authorList>
            <person name="Wylensek D."/>
            <person name="Hitch T.C.A."/>
            <person name="Clavel T."/>
        </authorList>
    </citation>
    <scope>NUCLEOTIDE SEQUENCE [LARGE SCALE GENOMIC DNA]</scope>
    <source>
        <strain evidence="5 6">PG-178-WT-4</strain>
    </source>
</reference>
<keyword evidence="1" id="KW-0378">Hydrolase</keyword>
<dbReference type="SUPFAM" id="SSF53474">
    <property type="entry name" value="alpha/beta-Hydrolases"/>
    <property type="match status" value="1"/>
</dbReference>